<proteinExistence type="predicted"/>
<accession>A0ABY9UNB6</accession>
<dbReference type="EMBL" id="CP117522">
    <property type="protein sequence ID" value="WNE94047.1"/>
    <property type="molecule type" value="Genomic_DNA"/>
</dbReference>
<evidence type="ECO:0000313" key="2">
    <source>
        <dbReference type="Proteomes" id="UP001305606"/>
    </source>
</evidence>
<reference evidence="1 2" key="1">
    <citation type="submission" date="2023-02" db="EMBL/GenBank/DDBJ databases">
        <title>Streptomyces sp. SCA4-21 with antifungal activity against Fusarium oxysporum f. sp. cubense, Streptomyces sp. SCA2-17 with antifungal activity against Fusarium oxysporum f. sp. cubense.</title>
        <authorList>
            <person name="Qi D."/>
        </authorList>
    </citation>
    <scope>NUCLEOTIDE SEQUENCE [LARGE SCALE GENOMIC DNA]</scope>
    <source>
        <strain evidence="1 2">SCA4-21</strain>
    </source>
</reference>
<sequence length="67" mass="7205">MLTGFGGTGTKAYHDAAAHTFTDRPMNEALTTASLTLVATEEQDRTIGVLSATGRRPVRLHPLAPRR</sequence>
<protein>
    <submittedName>
        <fullName evidence="1">Uncharacterized protein</fullName>
    </submittedName>
</protein>
<dbReference type="Proteomes" id="UP001305606">
    <property type="component" value="Chromosome"/>
</dbReference>
<gene>
    <name evidence="1" type="ORF">PS467_01295</name>
</gene>
<name>A0ABY9UNB6_9ACTN</name>
<keyword evidence="2" id="KW-1185">Reference proteome</keyword>
<organism evidence="1 2">
    <name type="scientific">Streptomyces luomodiensis</name>
    <dbReference type="NCBI Taxonomy" id="3026192"/>
    <lineage>
        <taxon>Bacteria</taxon>
        <taxon>Bacillati</taxon>
        <taxon>Actinomycetota</taxon>
        <taxon>Actinomycetes</taxon>
        <taxon>Kitasatosporales</taxon>
        <taxon>Streptomycetaceae</taxon>
        <taxon>Streptomyces</taxon>
    </lineage>
</organism>
<dbReference type="RefSeq" id="WP_311033539.1">
    <property type="nucleotide sequence ID" value="NZ_CP117522.1"/>
</dbReference>
<evidence type="ECO:0000313" key="1">
    <source>
        <dbReference type="EMBL" id="WNE94047.1"/>
    </source>
</evidence>